<dbReference type="AlphaFoldDB" id="A0AAW9QU68"/>
<evidence type="ECO:0000313" key="7">
    <source>
        <dbReference type="EMBL" id="MEG3437088.1"/>
    </source>
</evidence>
<feature type="transmembrane region" description="Helical" evidence="5">
    <location>
        <begin position="55"/>
        <end position="75"/>
    </location>
</feature>
<reference evidence="7 8" key="1">
    <citation type="submission" date="2024-01" db="EMBL/GenBank/DDBJ databases">
        <title>Genomic insights into the taxonomy and metabolism of the cyanobacterium Pannus brasiliensis CCIBt3594.</title>
        <authorList>
            <person name="Machado M."/>
            <person name="Botero N.B."/>
            <person name="Andreote A.P.D."/>
            <person name="Feitosa A.M.T."/>
            <person name="Popin R."/>
            <person name="Sivonen K."/>
            <person name="Fiore M.F."/>
        </authorList>
    </citation>
    <scope>NUCLEOTIDE SEQUENCE [LARGE SCALE GENOMIC DNA]</scope>
    <source>
        <strain evidence="7 8">CCIBt3594</strain>
    </source>
</reference>
<protein>
    <submittedName>
        <fullName evidence="7">MFS transporter</fullName>
    </submittedName>
</protein>
<feature type="transmembrane region" description="Helical" evidence="5">
    <location>
        <begin position="169"/>
        <end position="188"/>
    </location>
</feature>
<evidence type="ECO:0000259" key="6">
    <source>
        <dbReference type="PROSITE" id="PS50850"/>
    </source>
</evidence>
<dbReference type="Proteomes" id="UP001328733">
    <property type="component" value="Unassembled WGS sequence"/>
</dbReference>
<dbReference type="Pfam" id="PF07690">
    <property type="entry name" value="MFS_1"/>
    <property type="match status" value="1"/>
</dbReference>
<feature type="transmembrane region" description="Helical" evidence="5">
    <location>
        <begin position="373"/>
        <end position="392"/>
    </location>
</feature>
<dbReference type="InterPro" id="IPR052714">
    <property type="entry name" value="MFS_Exporter"/>
</dbReference>
<dbReference type="Gene3D" id="1.20.1250.20">
    <property type="entry name" value="MFS general substrate transporter like domains"/>
    <property type="match status" value="2"/>
</dbReference>
<dbReference type="InterPro" id="IPR020846">
    <property type="entry name" value="MFS_dom"/>
</dbReference>
<name>A0AAW9QU68_9CHRO</name>
<evidence type="ECO:0000256" key="3">
    <source>
        <dbReference type="ARBA" id="ARBA00022989"/>
    </source>
</evidence>
<dbReference type="InterPro" id="IPR036259">
    <property type="entry name" value="MFS_trans_sf"/>
</dbReference>
<feature type="transmembrane region" description="Helical" evidence="5">
    <location>
        <begin position="345"/>
        <end position="367"/>
    </location>
</feature>
<feature type="transmembrane region" description="Helical" evidence="5">
    <location>
        <begin position="286"/>
        <end position="305"/>
    </location>
</feature>
<feature type="transmembrane region" description="Helical" evidence="5">
    <location>
        <begin position="18"/>
        <end position="43"/>
    </location>
</feature>
<sequence length="416" mass="44981">MNAYKTFRSLDTPTRYQLLILFITALFFWTSITTLLPILPIYIEDLGGTKQQVGIVMGSFAIGLIFSRAWLGYLVDRRSRKLVITIGAFVAATAPLGYLVAPAIPSLMVIRAYHGICVAAFATGYSTLVVDFSPIKQRGEIIGYMSLTAPLGMGIGPALGSVLQKSIDYEGLFLLSAGLGTMALLMNTRIREPSHKERLARQQEESDNTPDRTFWQLFREPALLVPTVIFFLAGTIFGGIASFLPLFIREANLAFSAGAFYSYAAVSGVLGRIVSGGSSDRYGRGLFITASLFSYALSMFLLIRASSPLEITVAAIAEGAGGGILFPMLLALISDRSRSGERGRAYAICIGGFDVGTALAGPLLGVFEIGYRTMFTVSLGLAGVALFVFFTLSNKSIARSFRFAWGLDKDRYAIDL</sequence>
<feature type="transmembrane region" description="Helical" evidence="5">
    <location>
        <begin position="142"/>
        <end position="163"/>
    </location>
</feature>
<keyword evidence="3 5" id="KW-1133">Transmembrane helix</keyword>
<keyword evidence="2 5" id="KW-0812">Transmembrane</keyword>
<evidence type="ECO:0000256" key="5">
    <source>
        <dbReference type="SAM" id="Phobius"/>
    </source>
</evidence>
<feature type="transmembrane region" description="Helical" evidence="5">
    <location>
        <begin position="254"/>
        <end position="274"/>
    </location>
</feature>
<dbReference type="PANTHER" id="PTHR23531:SF1">
    <property type="entry name" value="QUINOLENE RESISTANCE PROTEIN NORA"/>
    <property type="match status" value="1"/>
</dbReference>
<organism evidence="7 8">
    <name type="scientific">Pannus brasiliensis CCIBt3594</name>
    <dbReference type="NCBI Taxonomy" id="1427578"/>
    <lineage>
        <taxon>Bacteria</taxon>
        <taxon>Bacillati</taxon>
        <taxon>Cyanobacteriota</taxon>
        <taxon>Cyanophyceae</taxon>
        <taxon>Oscillatoriophycideae</taxon>
        <taxon>Chroococcales</taxon>
        <taxon>Microcystaceae</taxon>
        <taxon>Pannus</taxon>
    </lineage>
</organism>
<dbReference type="GO" id="GO:0022857">
    <property type="term" value="F:transmembrane transporter activity"/>
    <property type="evidence" value="ECO:0007669"/>
    <property type="project" value="InterPro"/>
</dbReference>
<feature type="transmembrane region" description="Helical" evidence="5">
    <location>
        <begin position="82"/>
        <end position="104"/>
    </location>
</feature>
<evidence type="ECO:0000313" key="8">
    <source>
        <dbReference type="Proteomes" id="UP001328733"/>
    </source>
</evidence>
<dbReference type="SUPFAM" id="SSF103473">
    <property type="entry name" value="MFS general substrate transporter"/>
    <property type="match status" value="1"/>
</dbReference>
<dbReference type="RefSeq" id="WP_332864570.1">
    <property type="nucleotide sequence ID" value="NZ_JBAFSM010000012.1"/>
</dbReference>
<feature type="transmembrane region" description="Helical" evidence="5">
    <location>
        <begin position="222"/>
        <end position="248"/>
    </location>
</feature>
<dbReference type="GO" id="GO:0005886">
    <property type="term" value="C:plasma membrane"/>
    <property type="evidence" value="ECO:0007669"/>
    <property type="project" value="UniProtKB-SubCell"/>
</dbReference>
<feature type="transmembrane region" description="Helical" evidence="5">
    <location>
        <begin position="110"/>
        <end position="130"/>
    </location>
</feature>
<dbReference type="CDD" id="cd17489">
    <property type="entry name" value="MFS_YfcJ_like"/>
    <property type="match status" value="1"/>
</dbReference>
<evidence type="ECO:0000256" key="4">
    <source>
        <dbReference type="ARBA" id="ARBA00023136"/>
    </source>
</evidence>
<feature type="transmembrane region" description="Helical" evidence="5">
    <location>
        <begin position="311"/>
        <end position="333"/>
    </location>
</feature>
<evidence type="ECO:0000256" key="1">
    <source>
        <dbReference type="ARBA" id="ARBA00004651"/>
    </source>
</evidence>
<comment type="caution">
    <text evidence="7">The sequence shown here is derived from an EMBL/GenBank/DDBJ whole genome shotgun (WGS) entry which is preliminary data.</text>
</comment>
<dbReference type="InterPro" id="IPR011701">
    <property type="entry name" value="MFS"/>
</dbReference>
<dbReference type="PANTHER" id="PTHR23531">
    <property type="entry name" value="QUINOLENE RESISTANCE PROTEIN NORA"/>
    <property type="match status" value="1"/>
</dbReference>
<keyword evidence="4 5" id="KW-0472">Membrane</keyword>
<keyword evidence="8" id="KW-1185">Reference proteome</keyword>
<dbReference type="PROSITE" id="PS50850">
    <property type="entry name" value="MFS"/>
    <property type="match status" value="1"/>
</dbReference>
<gene>
    <name evidence="7" type="ORF">V0288_08155</name>
</gene>
<comment type="subcellular location">
    <subcellularLocation>
        <location evidence="1">Cell membrane</location>
        <topology evidence="1">Multi-pass membrane protein</topology>
    </subcellularLocation>
</comment>
<proteinExistence type="predicted"/>
<evidence type="ECO:0000256" key="2">
    <source>
        <dbReference type="ARBA" id="ARBA00022692"/>
    </source>
</evidence>
<dbReference type="EMBL" id="JBAFSM010000012">
    <property type="protein sequence ID" value="MEG3437088.1"/>
    <property type="molecule type" value="Genomic_DNA"/>
</dbReference>
<feature type="domain" description="Major facilitator superfamily (MFS) profile" evidence="6">
    <location>
        <begin position="17"/>
        <end position="397"/>
    </location>
</feature>
<accession>A0AAW9QU68</accession>